<evidence type="ECO:0000256" key="4">
    <source>
        <dbReference type="ARBA" id="ARBA00012968"/>
    </source>
</evidence>
<evidence type="ECO:0000256" key="12">
    <source>
        <dbReference type="ARBA" id="ARBA00048425"/>
    </source>
</evidence>
<dbReference type="Gene3D" id="3.30.470.20">
    <property type="entry name" value="ATP-grasp fold, B domain"/>
    <property type="match status" value="2"/>
</dbReference>
<evidence type="ECO:0000259" key="14">
    <source>
        <dbReference type="PROSITE" id="PS50975"/>
    </source>
</evidence>
<dbReference type="InterPro" id="IPR036565">
    <property type="entry name" value="Mur-like_cat_sf"/>
</dbReference>
<dbReference type="SUPFAM" id="SSF53244">
    <property type="entry name" value="MurD-like peptide ligases, peptide-binding domain"/>
    <property type="match status" value="1"/>
</dbReference>
<dbReference type="PANTHER" id="PTHR23135">
    <property type="entry name" value="MUR LIGASE FAMILY MEMBER"/>
    <property type="match status" value="1"/>
</dbReference>
<sequence>MNILKIQVMRGPNYWSNYRKQLIVMTLDLKQYEELPTNCLPGFKDKLLSYLPGLRKDFCSLGYEGGFVERMKEGTWLGHVIEHVALVMQCEAGMDCGFGRTYGTDKHGVYEVIFSYELEKAGLYAAYAAVNLVSALAEGKEYPSFAEDLAHLKEIKRSEGFGPSTQAIIDEARKRKIPYKRHNNSSLITLGYGRNQQKIWTALTSKTSSISVDIAADKEFTKRILEEHFVPVPPGLTIETESELPRAIEQLGYPLVIKPFDGNHGRGVTTKIHDYEKAVFGFALAKEISDKIIVERYIAGNDYRFLVVNHKVVAVAQRTPAFVVGDGLSTIEQLIQVANMDPNRGDEHEMSLTKIRIDESTLSILAQHNLSLHSVLASGQIAYLKETANLSAGGTATDVTDRVHPQNLFFAERAAKLLNLDICGIDIVSPNIQTPLNENHGAIIEVNAGPGLRMHLAPTYGKARNVAEPILDMLYPEPAEATIPIVAVTGTNGKTTVVRLIEHMAQRANYATGATTTEGIYVNTKLIYQGDCSGPLSADAVLRDPGVDFAVLECARGGILRSGLGFDECDVSIITNIGNDHLGLNGISTLEELANVKSVVALSTKKSGFAVLNADDPLVYALRSQLDCKIALFALSENAAIQAHCDAGGLAAYIKNGYIVIRNGHKREILAEVKEIPLSFKGMATSMIQNILPAVLAGVACQFSLAMICDTVFNFHPTPENLPGRMNLFHLPNNCDVLVDYAHNEGAFLELKNYLDSIYRKKKIGIIGMAGDRRPEDFHVIGCHVASMFDEIIIRHDGDGRGRTNDEITELLLTGIKRSHARPTIKIISDEVDALETVLDGNCADTFIFCAVENVFRVTGLMREKVKDAYVQSEAYDDTQG</sequence>
<dbReference type="InterPro" id="IPR036615">
    <property type="entry name" value="Mur_ligase_C_dom_sf"/>
</dbReference>
<dbReference type="Gene3D" id="3.90.190.20">
    <property type="entry name" value="Mur ligase, C-terminal domain"/>
    <property type="match status" value="1"/>
</dbReference>
<dbReference type="Pfam" id="PF02875">
    <property type="entry name" value="Mur_ligase_C"/>
    <property type="match status" value="1"/>
</dbReference>
<evidence type="ECO:0000256" key="3">
    <source>
        <dbReference type="ARBA" id="ARBA00011738"/>
    </source>
</evidence>
<evidence type="ECO:0000256" key="6">
    <source>
        <dbReference type="ARBA" id="ARBA00022036"/>
    </source>
</evidence>
<reference evidence="15 16" key="1">
    <citation type="submission" date="2024-08" db="EMBL/GenBank/DDBJ databases">
        <title>Draft Genome Sequence of Legionella lytica strain DSB2004, Isolated From a Fire Sprinkler System.</title>
        <authorList>
            <person name="Everhart A.D."/>
            <person name="Kidane D.T."/>
            <person name="Farone A.L."/>
            <person name="Farone M.B."/>
        </authorList>
    </citation>
    <scope>NUCLEOTIDE SEQUENCE [LARGE SCALE GENOMIC DNA]</scope>
    <source>
        <strain evidence="15 16">DSB2004</strain>
    </source>
</reference>
<evidence type="ECO:0000256" key="13">
    <source>
        <dbReference type="PROSITE-ProRule" id="PRU00409"/>
    </source>
</evidence>
<keyword evidence="8 13" id="KW-0547">Nucleotide-binding</keyword>
<dbReference type="InterPro" id="IPR011810">
    <property type="entry name" value="Cya_phycin_syn"/>
</dbReference>
<evidence type="ECO:0000256" key="10">
    <source>
        <dbReference type="ARBA" id="ARBA00031353"/>
    </source>
</evidence>
<evidence type="ECO:0000256" key="2">
    <source>
        <dbReference type="ARBA" id="ARBA00009060"/>
    </source>
</evidence>
<dbReference type="Pfam" id="PF08443">
    <property type="entry name" value="RimK"/>
    <property type="match status" value="1"/>
</dbReference>
<comment type="similarity">
    <text evidence="2">In the C-terminal section; belongs to the MurCDEF family.</text>
</comment>
<evidence type="ECO:0000313" key="15">
    <source>
        <dbReference type="EMBL" id="MFJ1268720.1"/>
    </source>
</evidence>
<comment type="function">
    <text evidence="1">Catalyzes the ATP-dependent polymerization of arginine and aspartate to multi-L-arginyl-poly-L-aspartic acid (cyanophycin; a water-insoluble reserve polymer).</text>
</comment>
<dbReference type="NCBIfam" id="NF010623">
    <property type="entry name" value="PRK14016.1"/>
    <property type="match status" value="1"/>
</dbReference>
<keyword evidence="9 13" id="KW-0067">ATP-binding</keyword>
<dbReference type="SUPFAM" id="SSF53623">
    <property type="entry name" value="MurD-like peptide ligases, catalytic domain"/>
    <property type="match status" value="1"/>
</dbReference>
<comment type="catalytic activity">
    <reaction evidence="11">
        <text>[L-4-(L-arginin-2-N-yl)aspartate](n)-L-aspartate + L-arginine + ATP = [L-4-(L-arginin-2-N-yl)aspartate](n+1) + ADP + phosphate + H(+)</text>
        <dbReference type="Rhea" id="RHEA:23888"/>
        <dbReference type="Rhea" id="RHEA-COMP:13732"/>
        <dbReference type="Rhea" id="RHEA-COMP:13733"/>
        <dbReference type="ChEBI" id="CHEBI:15378"/>
        <dbReference type="ChEBI" id="CHEBI:30616"/>
        <dbReference type="ChEBI" id="CHEBI:32682"/>
        <dbReference type="ChEBI" id="CHEBI:43474"/>
        <dbReference type="ChEBI" id="CHEBI:137986"/>
        <dbReference type="ChEBI" id="CHEBI:137990"/>
        <dbReference type="ChEBI" id="CHEBI:456216"/>
        <dbReference type="EC" id="6.3.2.30"/>
    </reaction>
</comment>
<dbReference type="Pfam" id="PF08245">
    <property type="entry name" value="Mur_ligase_M"/>
    <property type="match status" value="1"/>
</dbReference>
<proteinExistence type="inferred from homology"/>
<feature type="domain" description="ATP-grasp" evidence="14">
    <location>
        <begin position="222"/>
        <end position="475"/>
    </location>
</feature>
<evidence type="ECO:0000256" key="11">
    <source>
        <dbReference type="ARBA" id="ARBA00048094"/>
    </source>
</evidence>
<evidence type="ECO:0000313" key="16">
    <source>
        <dbReference type="Proteomes" id="UP001615550"/>
    </source>
</evidence>
<dbReference type="InterPro" id="IPR004101">
    <property type="entry name" value="Mur_ligase_C"/>
</dbReference>
<evidence type="ECO:0000256" key="7">
    <source>
        <dbReference type="ARBA" id="ARBA00022598"/>
    </source>
</evidence>
<dbReference type="Proteomes" id="UP001615550">
    <property type="component" value="Unassembled WGS sequence"/>
</dbReference>
<protein>
    <recommendedName>
        <fullName evidence="6">Cyanophycin synthetase</fullName>
        <ecNumber evidence="5">6.3.2.29</ecNumber>
        <ecNumber evidence="4">6.3.2.30</ecNumber>
    </recommendedName>
    <alternativeName>
        <fullName evidence="10">Cyanophycin synthase</fullName>
    </alternativeName>
</protein>
<dbReference type="GO" id="GO:0071160">
    <property type="term" value="F:cyanophycin synthetase activity (L-aspartate-adding)"/>
    <property type="evidence" value="ECO:0007669"/>
    <property type="project" value="UniProtKB-EC"/>
</dbReference>
<comment type="catalytic activity">
    <reaction evidence="12">
        <text>[L-4-(L-arginin-2-N-yl)aspartate](n) + L-aspartate + ATP = [L-4-(L-arginin-2-N-yl)aspartate](n)-L-aspartate + ADP + phosphate + H(+)</text>
        <dbReference type="Rhea" id="RHEA:13277"/>
        <dbReference type="Rhea" id="RHEA-COMP:13728"/>
        <dbReference type="Rhea" id="RHEA-COMP:13733"/>
        <dbReference type="ChEBI" id="CHEBI:15378"/>
        <dbReference type="ChEBI" id="CHEBI:29991"/>
        <dbReference type="ChEBI" id="CHEBI:30616"/>
        <dbReference type="ChEBI" id="CHEBI:43474"/>
        <dbReference type="ChEBI" id="CHEBI:137986"/>
        <dbReference type="ChEBI" id="CHEBI:137990"/>
        <dbReference type="ChEBI" id="CHEBI:456216"/>
        <dbReference type="EC" id="6.3.2.29"/>
    </reaction>
</comment>
<dbReference type="EC" id="6.3.2.29" evidence="5"/>
<organism evidence="15 16">
    <name type="scientific">Legionella lytica</name>
    <dbReference type="NCBI Taxonomy" id="96232"/>
    <lineage>
        <taxon>Bacteria</taxon>
        <taxon>Pseudomonadati</taxon>
        <taxon>Pseudomonadota</taxon>
        <taxon>Gammaproteobacteria</taxon>
        <taxon>Legionellales</taxon>
        <taxon>Legionellaceae</taxon>
        <taxon>Legionella</taxon>
    </lineage>
</organism>
<comment type="caution">
    <text evidence="15">The sequence shown here is derived from an EMBL/GenBank/DDBJ whole genome shotgun (WGS) entry which is preliminary data.</text>
</comment>
<dbReference type="PROSITE" id="PS50975">
    <property type="entry name" value="ATP_GRASP"/>
    <property type="match status" value="1"/>
</dbReference>
<dbReference type="SUPFAM" id="SSF56059">
    <property type="entry name" value="Glutathione synthetase ATP-binding domain-like"/>
    <property type="match status" value="1"/>
</dbReference>
<name>A0ABW8DB29_9GAMM</name>
<keyword evidence="16" id="KW-1185">Reference proteome</keyword>
<evidence type="ECO:0000256" key="8">
    <source>
        <dbReference type="ARBA" id="ARBA00022741"/>
    </source>
</evidence>
<dbReference type="EC" id="6.3.2.30" evidence="4"/>
<gene>
    <name evidence="15" type="primary">cphA</name>
    <name evidence="15" type="ORF">ACD661_09160</name>
</gene>
<dbReference type="InterPro" id="IPR044019">
    <property type="entry name" value="Cyanophycin_syn_N"/>
</dbReference>
<dbReference type="Pfam" id="PF18921">
    <property type="entry name" value="Cyanophycin_syn"/>
    <property type="match status" value="1"/>
</dbReference>
<keyword evidence="7 15" id="KW-0436">Ligase</keyword>
<dbReference type="RefSeq" id="WP_400187560.1">
    <property type="nucleotide sequence ID" value="NZ_JBGORX010000002.1"/>
</dbReference>
<evidence type="ECO:0000256" key="5">
    <source>
        <dbReference type="ARBA" id="ARBA00013005"/>
    </source>
</evidence>
<dbReference type="Gene3D" id="3.40.1190.10">
    <property type="entry name" value="Mur-like, catalytic domain"/>
    <property type="match status" value="1"/>
</dbReference>
<evidence type="ECO:0000256" key="9">
    <source>
        <dbReference type="ARBA" id="ARBA00022840"/>
    </source>
</evidence>
<dbReference type="NCBIfam" id="TIGR02068">
    <property type="entry name" value="cya_phycin_syn"/>
    <property type="match status" value="1"/>
</dbReference>
<dbReference type="InterPro" id="IPR011761">
    <property type="entry name" value="ATP-grasp"/>
</dbReference>
<accession>A0ABW8DB29</accession>
<dbReference type="GO" id="GO:0071161">
    <property type="term" value="F:cyanophycin synthetase activity (L-arginine-adding)"/>
    <property type="evidence" value="ECO:0007669"/>
    <property type="project" value="UniProtKB-EC"/>
</dbReference>
<dbReference type="EMBL" id="JBGORX010000002">
    <property type="protein sequence ID" value="MFJ1268720.1"/>
    <property type="molecule type" value="Genomic_DNA"/>
</dbReference>
<dbReference type="InterPro" id="IPR013221">
    <property type="entry name" value="Mur_ligase_cen"/>
</dbReference>
<dbReference type="PANTHER" id="PTHR23135:SF18">
    <property type="entry name" value="CYANOPHYCIN SYNTHETASE"/>
    <property type="match status" value="1"/>
</dbReference>
<dbReference type="InterPro" id="IPR013651">
    <property type="entry name" value="ATP-grasp_RimK-type"/>
</dbReference>
<evidence type="ECO:0000256" key="1">
    <source>
        <dbReference type="ARBA" id="ARBA00003184"/>
    </source>
</evidence>
<comment type="subunit">
    <text evidence="3">Homodimer.</text>
</comment>